<dbReference type="AlphaFoldDB" id="J0QT03"/>
<comment type="caution">
    <text evidence="1">The sequence shown here is derived from an EMBL/GenBank/DDBJ whole genome shotgun (WGS) entry which is preliminary data.</text>
</comment>
<dbReference type="PATRIC" id="fig|1094564.3.peg.178"/>
<gene>
    <name evidence="1" type="ORF">MCW_00130</name>
</gene>
<dbReference type="RefSeq" id="WP_006924952.1">
    <property type="nucleotide sequence ID" value="NZ_JH725101.1"/>
</dbReference>
<dbReference type="Proteomes" id="UP000002646">
    <property type="component" value="Unassembled WGS sequence"/>
</dbReference>
<reference evidence="1 2" key="1">
    <citation type="submission" date="2012-03" db="EMBL/GenBank/DDBJ databases">
        <title>The Genome Sequence of Bartonella washoensis 085-0475.</title>
        <authorList>
            <consortium name="The Broad Institute Genome Sequencing Platform"/>
            <consortium name="The Broad Institute Genome Sequencing Center for Infectious Disease"/>
            <person name="Feldgarden M."/>
            <person name="Kirby J."/>
            <person name="Kosoy M."/>
            <person name="Birtles R."/>
            <person name="Probert W.S."/>
            <person name="Chiaraviglio L."/>
            <person name="Young S.K."/>
            <person name="Zeng Q."/>
            <person name="Gargeya S."/>
            <person name="Fitzgerald M."/>
            <person name="Haas B."/>
            <person name="Abouelleil A."/>
            <person name="Alvarado L."/>
            <person name="Arachchi H.M."/>
            <person name="Berlin A."/>
            <person name="Chapman S.B."/>
            <person name="Gearin G."/>
            <person name="Goldberg J."/>
            <person name="Griggs A."/>
            <person name="Gujja S."/>
            <person name="Hansen M."/>
            <person name="Heiman D."/>
            <person name="Howarth C."/>
            <person name="Larimer J."/>
            <person name="Lui A."/>
            <person name="MacDonald P.J.P."/>
            <person name="McCowen C."/>
            <person name="Montmayeur A."/>
            <person name="Murphy C."/>
            <person name="Neiman D."/>
            <person name="Pearson M."/>
            <person name="Priest M."/>
            <person name="Roberts A."/>
            <person name="Saif S."/>
            <person name="Shea T."/>
            <person name="Sisk P."/>
            <person name="Stolte C."/>
            <person name="Sykes S."/>
            <person name="Wortman J."/>
            <person name="Nusbaum C."/>
            <person name="Birren B."/>
        </authorList>
    </citation>
    <scope>NUCLEOTIDE SEQUENCE [LARGE SCALE GENOMIC DNA]</scope>
    <source>
        <strain evidence="1 2">085-0475</strain>
    </source>
</reference>
<dbReference type="EMBL" id="AILX01000005">
    <property type="protein sequence ID" value="EJF86234.1"/>
    <property type="molecule type" value="Genomic_DNA"/>
</dbReference>
<evidence type="ECO:0000313" key="2">
    <source>
        <dbReference type="Proteomes" id="UP000002646"/>
    </source>
</evidence>
<dbReference type="HOGENOM" id="CLU_1861268_0_0_5"/>
<name>J0QT03_9HYPH</name>
<dbReference type="OrthoDB" id="7923271at2"/>
<evidence type="ECO:0008006" key="3">
    <source>
        <dbReference type="Google" id="ProtNLM"/>
    </source>
</evidence>
<proteinExistence type="predicted"/>
<dbReference type="STRING" id="1094564.MCW_00130"/>
<organism evidence="1 2">
    <name type="scientific">Cardidatus Bartonella washoeensis 085-0475</name>
    <dbReference type="NCBI Taxonomy" id="1094564"/>
    <lineage>
        <taxon>Bacteria</taxon>
        <taxon>Pseudomonadati</taxon>
        <taxon>Pseudomonadota</taxon>
        <taxon>Alphaproteobacteria</taxon>
        <taxon>Hyphomicrobiales</taxon>
        <taxon>Bartonellaceae</taxon>
        <taxon>Bartonella</taxon>
    </lineage>
</organism>
<sequence length="137" mass="15345">MTNLQTSIDVELQVPLLYKDSEGKQATRHKLTFYRPTFKHAKQLAILIGPQLTELLVPEFAEQKIAPSNDVLLAKLSQVLFTSEAIGGITALLADMSHETVELIDRVDVVDLVAIFKAFFAFFTQRQSSLPDNLEQN</sequence>
<protein>
    <recommendedName>
        <fullName evidence="3">Tail assembly chaperone E/41/14-like protein</fullName>
    </recommendedName>
</protein>
<evidence type="ECO:0000313" key="1">
    <source>
        <dbReference type="EMBL" id="EJF86234.1"/>
    </source>
</evidence>
<accession>J0QT03</accession>